<dbReference type="AlphaFoldDB" id="A0A919ABQ9"/>
<sequence>MSTPDLTGVSTLLLDADGTLFPSEEPAYVASAVVTQDFARRFGLTGDFSPEHLRLTSTGKNFRTTAQDLAARQGVRLDPAELEAWVEREKREVTAYLGRVLTPRPDVVAAVTALGRRYRLAVVSSSALTRLAACFAASGLDGLLPAGSRFSAEDSLPVPTSKPDPAVYRHALAELGVAPREALAVEDSATGAASAVAAGIATAGLVQFVPEEERAERSARLSGAGAAWVRSDWGRLAADLVGDTVRVAP</sequence>
<dbReference type="SFLD" id="SFLDG01129">
    <property type="entry name" value="C1.5:_HAD__Beta-PGM__Phosphata"/>
    <property type="match status" value="1"/>
</dbReference>
<gene>
    <name evidence="1" type="ORF">GCM10018772_20620</name>
</gene>
<reference evidence="1" key="2">
    <citation type="submission" date="2020-09" db="EMBL/GenBank/DDBJ databases">
        <authorList>
            <person name="Sun Q."/>
            <person name="Ohkuma M."/>
        </authorList>
    </citation>
    <scope>NUCLEOTIDE SEQUENCE</scope>
    <source>
        <strain evidence="1">JCM 4477</strain>
    </source>
</reference>
<dbReference type="InterPro" id="IPR006439">
    <property type="entry name" value="HAD-SF_hydro_IA"/>
</dbReference>
<dbReference type="PANTHER" id="PTHR43481:SF4">
    <property type="entry name" value="GLYCEROL-1-PHOSPHATE PHOSPHOHYDROLASE 1-RELATED"/>
    <property type="match status" value="1"/>
</dbReference>
<reference evidence="1" key="1">
    <citation type="journal article" date="2014" name="Int. J. Syst. Evol. Microbiol.">
        <title>Complete genome sequence of Corynebacterium casei LMG S-19264T (=DSM 44701T), isolated from a smear-ripened cheese.</title>
        <authorList>
            <consortium name="US DOE Joint Genome Institute (JGI-PGF)"/>
            <person name="Walter F."/>
            <person name="Albersmeier A."/>
            <person name="Kalinowski J."/>
            <person name="Ruckert C."/>
        </authorList>
    </citation>
    <scope>NUCLEOTIDE SEQUENCE</scope>
    <source>
        <strain evidence="1">JCM 4477</strain>
    </source>
</reference>
<name>A0A919ABQ9_9ACTN</name>
<dbReference type="Pfam" id="PF00702">
    <property type="entry name" value="Hydrolase"/>
    <property type="match status" value="1"/>
</dbReference>
<dbReference type="SFLD" id="SFLDS00003">
    <property type="entry name" value="Haloacid_Dehalogenase"/>
    <property type="match status" value="1"/>
</dbReference>
<dbReference type="InterPro" id="IPR036412">
    <property type="entry name" value="HAD-like_sf"/>
</dbReference>
<keyword evidence="2" id="KW-1185">Reference proteome</keyword>
<dbReference type="Gene3D" id="1.10.150.240">
    <property type="entry name" value="Putative phosphatase, domain 2"/>
    <property type="match status" value="1"/>
</dbReference>
<evidence type="ECO:0000313" key="2">
    <source>
        <dbReference type="Proteomes" id="UP000630718"/>
    </source>
</evidence>
<evidence type="ECO:0008006" key="3">
    <source>
        <dbReference type="Google" id="ProtNLM"/>
    </source>
</evidence>
<dbReference type="EMBL" id="BNBI01000004">
    <property type="protein sequence ID" value="GHE96407.1"/>
    <property type="molecule type" value="Genomic_DNA"/>
</dbReference>
<dbReference type="PANTHER" id="PTHR43481">
    <property type="entry name" value="FRUCTOSE-1-PHOSPHATE PHOSPHATASE"/>
    <property type="match status" value="1"/>
</dbReference>
<evidence type="ECO:0000313" key="1">
    <source>
        <dbReference type="EMBL" id="GHE96407.1"/>
    </source>
</evidence>
<dbReference type="Gene3D" id="3.40.50.1000">
    <property type="entry name" value="HAD superfamily/HAD-like"/>
    <property type="match status" value="1"/>
</dbReference>
<dbReference type="InterPro" id="IPR023198">
    <property type="entry name" value="PGP-like_dom2"/>
</dbReference>
<dbReference type="Proteomes" id="UP000630718">
    <property type="component" value="Unassembled WGS sequence"/>
</dbReference>
<dbReference type="GO" id="GO:0050308">
    <property type="term" value="F:sugar-phosphatase activity"/>
    <property type="evidence" value="ECO:0007669"/>
    <property type="project" value="TreeGrafter"/>
</dbReference>
<dbReference type="NCBIfam" id="TIGR01509">
    <property type="entry name" value="HAD-SF-IA-v3"/>
    <property type="match status" value="1"/>
</dbReference>
<dbReference type="InterPro" id="IPR023214">
    <property type="entry name" value="HAD_sf"/>
</dbReference>
<protein>
    <recommendedName>
        <fullName evidence="3">HAD family phosphatase</fullName>
    </recommendedName>
</protein>
<organism evidence="1 2">
    <name type="scientific">Streptomyces fumanus</name>
    <dbReference type="NCBI Taxonomy" id="67302"/>
    <lineage>
        <taxon>Bacteria</taxon>
        <taxon>Bacillati</taxon>
        <taxon>Actinomycetota</taxon>
        <taxon>Actinomycetes</taxon>
        <taxon>Kitasatosporales</taxon>
        <taxon>Streptomycetaceae</taxon>
        <taxon>Streptomyces</taxon>
    </lineage>
</organism>
<dbReference type="SUPFAM" id="SSF56784">
    <property type="entry name" value="HAD-like"/>
    <property type="match status" value="1"/>
</dbReference>
<proteinExistence type="predicted"/>
<accession>A0A919ABQ9</accession>
<dbReference type="RefSeq" id="WP_190203870.1">
    <property type="nucleotide sequence ID" value="NZ_BNBI01000004.1"/>
</dbReference>
<comment type="caution">
    <text evidence="1">The sequence shown here is derived from an EMBL/GenBank/DDBJ whole genome shotgun (WGS) entry which is preliminary data.</text>
</comment>
<dbReference type="InterPro" id="IPR051806">
    <property type="entry name" value="HAD-like_SPP"/>
</dbReference>